<dbReference type="EMBL" id="SZQL01000006">
    <property type="protein sequence ID" value="TKK68935.1"/>
    <property type="molecule type" value="Genomic_DNA"/>
</dbReference>
<dbReference type="InterPro" id="IPR036929">
    <property type="entry name" value="DsbDN_sf"/>
</dbReference>
<keyword evidence="1" id="KW-0732">Signal</keyword>
<proteinExistence type="predicted"/>
<gene>
    <name evidence="3" type="ORF">FC093_09580</name>
</gene>
<feature type="chain" id="PRO_5020303277" description="Thiol:disulfide interchange protein DsbD N-terminal domain-containing protein" evidence="1">
    <location>
        <begin position="25"/>
        <end position="155"/>
    </location>
</feature>
<evidence type="ECO:0000259" key="2">
    <source>
        <dbReference type="Pfam" id="PF11412"/>
    </source>
</evidence>
<evidence type="ECO:0000256" key="1">
    <source>
        <dbReference type="SAM" id="SignalP"/>
    </source>
</evidence>
<protein>
    <recommendedName>
        <fullName evidence="2">Thiol:disulfide interchange protein DsbD N-terminal domain-containing protein</fullName>
    </recommendedName>
</protein>
<evidence type="ECO:0000313" key="3">
    <source>
        <dbReference type="EMBL" id="TKK68935.1"/>
    </source>
</evidence>
<evidence type="ECO:0000313" key="4">
    <source>
        <dbReference type="Proteomes" id="UP000305848"/>
    </source>
</evidence>
<dbReference type="InterPro" id="IPR028250">
    <property type="entry name" value="DsbDN"/>
</dbReference>
<dbReference type="OrthoDB" id="767251at2"/>
<comment type="caution">
    <text evidence="3">The sequence shown here is derived from an EMBL/GenBank/DDBJ whole genome shotgun (WGS) entry which is preliminary data.</text>
</comment>
<dbReference type="AlphaFoldDB" id="A0A4U3L1R2"/>
<keyword evidence="4" id="KW-1185">Reference proteome</keyword>
<name>A0A4U3L1R2_9BACT</name>
<dbReference type="Pfam" id="PF11412">
    <property type="entry name" value="DsbD_N"/>
    <property type="match status" value="1"/>
</dbReference>
<sequence>MKINNMKKIILFFALIIAAIAVQAQTVNPVKWSYAAKKVSDKVYQLVITATLPSPWHIYSQYTPDGGPKPTKIVYTKNPLLVINGVPKENGSLKTVHDDNFGVDVKYFGEKVEFVQTVQLKTAAKTSVTGTINYMVCNDKECLPPTKQPFEIKLQ</sequence>
<feature type="signal peptide" evidence="1">
    <location>
        <begin position="1"/>
        <end position="24"/>
    </location>
</feature>
<accession>A0A4U3L1R2</accession>
<feature type="domain" description="Thiol:disulfide interchange protein DsbD N-terminal" evidence="2">
    <location>
        <begin position="38"/>
        <end position="151"/>
    </location>
</feature>
<dbReference type="Proteomes" id="UP000305848">
    <property type="component" value="Unassembled WGS sequence"/>
</dbReference>
<organism evidence="3 4">
    <name type="scientific">Ilyomonas limi</name>
    <dbReference type="NCBI Taxonomy" id="2575867"/>
    <lineage>
        <taxon>Bacteria</taxon>
        <taxon>Pseudomonadati</taxon>
        <taxon>Bacteroidota</taxon>
        <taxon>Chitinophagia</taxon>
        <taxon>Chitinophagales</taxon>
        <taxon>Chitinophagaceae</taxon>
        <taxon>Ilyomonas</taxon>
    </lineage>
</organism>
<dbReference type="Gene3D" id="2.60.40.1250">
    <property type="entry name" value="Thiol:disulfide interchange protein DsbD, N-terminal domain"/>
    <property type="match status" value="1"/>
</dbReference>
<reference evidence="3 4" key="1">
    <citation type="submission" date="2019-05" db="EMBL/GenBank/DDBJ databases">
        <title>Panacibacter sp. strain 17mud1-8 Genome sequencing and assembly.</title>
        <authorList>
            <person name="Chhetri G."/>
        </authorList>
    </citation>
    <scope>NUCLEOTIDE SEQUENCE [LARGE SCALE GENOMIC DNA]</scope>
    <source>
        <strain evidence="3 4">17mud1-8</strain>
    </source>
</reference>